<dbReference type="STRING" id="349064.SAMN05660429_00378"/>
<name>A0A1H9ZBI5_THASX</name>
<dbReference type="EMBL" id="FOHK01000002">
    <property type="protein sequence ID" value="SES78420.1"/>
    <property type="molecule type" value="Genomic_DNA"/>
</dbReference>
<dbReference type="Gene3D" id="2.60.40.3010">
    <property type="match status" value="1"/>
</dbReference>
<proteinExistence type="predicted"/>
<gene>
    <name evidence="1" type="ORF">SAMN05660429_00378</name>
</gene>
<sequence length="676" mass="73500">MTISYEIKTTENKPYTYKTPLIGVDDSGELSVEYSRRNSTHIKKLTLLNLVGRDERGSIISYEPLEQVNRFLMAHHIDGGLQESDQYSKALVHFFSFLIELQRLWDDEYDEDLYDELVDLPRPAWNSFPIRKSQRITYQYREALKNAVLNESNPERRIARTTATAYMNAVVKFYSFHIRNGYQFNNPPFEHEVLTIYYQAGGFSMKPYMSKAVHTTDLRLNFGRSKRNEGGALPSARRDLKPLTNKEWKELSSTGVNLSNANTVSPSFVAPNSVATITLEVTVVDSENGTSTDTVTYHVHDKISVTAGSNVTIVEGSNVSLLASTQNAASTVNYSWSILDDNGTGISTSDITDPSAQSPTLNIANVNVAGDIAIKVQVTANDGANSAKAILQVTIQDSHLRVDLGADYPMPPSQVTFLHANVSGGKPPYSFNWVDNTTAPLNSISIANPSFTSPSSANTLAYTVSVTDSLGNVAKDTIHITTMVQPLKIDAGANIIALEGGNVDLFALNTNGSVNAWSWTQIAGTNVTLTNANSNAPSFIAPNVAFPSIEELIFEVSGTPVSGKTVKDQVKVLVKSLPNISASANDVIAAPGDTVKLTGSVNDVDSSNPGTVDNLKWEQVLSIQSPSVGALSNAKVSGNQRTLTTTFTAPNVTYRTDYSFVLLQLVRGTLYKLLLS</sequence>
<dbReference type="RefSeq" id="WP_245732039.1">
    <property type="nucleotide sequence ID" value="NZ_AP027363.1"/>
</dbReference>
<protein>
    <recommendedName>
        <fullName evidence="3">REJ domain-containing protein</fullName>
    </recommendedName>
</protein>
<accession>A0A1H9ZBI5</accession>
<dbReference type="Gene3D" id="2.60.40.10">
    <property type="entry name" value="Immunoglobulins"/>
    <property type="match status" value="2"/>
</dbReference>
<evidence type="ECO:0000313" key="2">
    <source>
        <dbReference type="Proteomes" id="UP000199308"/>
    </source>
</evidence>
<dbReference type="Proteomes" id="UP000199308">
    <property type="component" value="Unassembled WGS sequence"/>
</dbReference>
<organism evidence="1 2">
    <name type="scientific">Thalassotalea agarivorans</name>
    <name type="common">Thalassomonas agarivorans</name>
    <dbReference type="NCBI Taxonomy" id="349064"/>
    <lineage>
        <taxon>Bacteria</taxon>
        <taxon>Pseudomonadati</taxon>
        <taxon>Pseudomonadota</taxon>
        <taxon>Gammaproteobacteria</taxon>
        <taxon>Alteromonadales</taxon>
        <taxon>Colwelliaceae</taxon>
        <taxon>Thalassotalea</taxon>
    </lineage>
</organism>
<evidence type="ECO:0008006" key="3">
    <source>
        <dbReference type="Google" id="ProtNLM"/>
    </source>
</evidence>
<reference evidence="1 2" key="1">
    <citation type="submission" date="2016-10" db="EMBL/GenBank/DDBJ databases">
        <authorList>
            <person name="de Groot N.N."/>
        </authorList>
    </citation>
    <scope>NUCLEOTIDE SEQUENCE [LARGE SCALE GENOMIC DNA]</scope>
    <source>
        <strain evidence="1 2">DSM 19706</strain>
    </source>
</reference>
<dbReference type="AlphaFoldDB" id="A0A1H9ZBI5"/>
<evidence type="ECO:0000313" key="1">
    <source>
        <dbReference type="EMBL" id="SES78420.1"/>
    </source>
</evidence>
<keyword evidence="2" id="KW-1185">Reference proteome</keyword>
<dbReference type="InterPro" id="IPR013783">
    <property type="entry name" value="Ig-like_fold"/>
</dbReference>